<evidence type="ECO:0000256" key="1">
    <source>
        <dbReference type="SAM" id="MobiDB-lite"/>
    </source>
</evidence>
<evidence type="ECO:0000313" key="2">
    <source>
        <dbReference type="EMBL" id="EEQ98547.1"/>
    </source>
</evidence>
<gene>
    <name evidence="2" type="ORF">Pmar_PMAR002602</name>
</gene>
<sequence>MSSTADTQEAAGQQPEAVSDFSPTFKILNKGDSARDGSKGSPLYASKLSMCVEPLDGQISSSDDDAAATDCIQVLFPPTREQHQEEALQAGQIFEVLNKVWDVTTRLIGLSTFQIGDIRWIDFSNFHLDHTVVVVYFDLRAAQRAYTRLNE</sequence>
<feature type="compositionally biased region" description="Polar residues" evidence="1">
    <location>
        <begin position="1"/>
        <end position="11"/>
    </location>
</feature>
<keyword evidence="3" id="KW-1185">Reference proteome</keyword>
<organism evidence="3">
    <name type="scientific">Perkinsus marinus (strain ATCC 50983 / TXsc)</name>
    <dbReference type="NCBI Taxonomy" id="423536"/>
    <lineage>
        <taxon>Eukaryota</taxon>
        <taxon>Sar</taxon>
        <taxon>Alveolata</taxon>
        <taxon>Perkinsozoa</taxon>
        <taxon>Perkinsea</taxon>
        <taxon>Perkinsida</taxon>
        <taxon>Perkinsidae</taxon>
        <taxon>Perkinsus</taxon>
    </lineage>
</organism>
<evidence type="ECO:0000313" key="3">
    <source>
        <dbReference type="Proteomes" id="UP000007800"/>
    </source>
</evidence>
<accession>C5LXJ5</accession>
<dbReference type="RefSeq" id="XP_002765830.1">
    <property type="nucleotide sequence ID" value="XM_002765784.1"/>
</dbReference>
<dbReference type="GeneID" id="9062144"/>
<dbReference type="InParanoid" id="C5LXJ5"/>
<name>C5LXJ5_PERM5</name>
<dbReference type="Proteomes" id="UP000007800">
    <property type="component" value="Unassembled WGS sequence"/>
</dbReference>
<feature type="non-terminal residue" evidence="2">
    <location>
        <position position="151"/>
    </location>
</feature>
<dbReference type="EMBL" id="GG686567">
    <property type="protein sequence ID" value="EEQ98547.1"/>
    <property type="molecule type" value="Genomic_DNA"/>
</dbReference>
<reference evidence="2 3" key="1">
    <citation type="submission" date="2008-07" db="EMBL/GenBank/DDBJ databases">
        <authorList>
            <person name="El-Sayed N."/>
            <person name="Caler E."/>
            <person name="Inman J."/>
            <person name="Amedeo P."/>
            <person name="Hass B."/>
            <person name="Wortman J."/>
        </authorList>
    </citation>
    <scope>NUCLEOTIDE SEQUENCE [LARGE SCALE GENOMIC DNA]</scope>
    <source>
        <strain evidence="3">ATCC 50983 / TXsc</strain>
    </source>
</reference>
<feature type="region of interest" description="Disordered" evidence="1">
    <location>
        <begin position="1"/>
        <end position="23"/>
    </location>
</feature>
<proteinExistence type="predicted"/>
<dbReference type="AlphaFoldDB" id="C5LXJ5"/>
<protein>
    <submittedName>
        <fullName evidence="2">Uncharacterized protein</fullName>
    </submittedName>
</protein>